<dbReference type="InterPro" id="IPR036163">
    <property type="entry name" value="HMA_dom_sf"/>
</dbReference>
<dbReference type="Pfam" id="PF00702">
    <property type="entry name" value="Hydrolase"/>
    <property type="match status" value="2"/>
</dbReference>
<evidence type="ECO:0000256" key="8">
    <source>
        <dbReference type="ARBA" id="ARBA00022989"/>
    </source>
</evidence>
<feature type="region of interest" description="Disordered" evidence="13">
    <location>
        <begin position="477"/>
        <end position="509"/>
    </location>
</feature>
<comment type="similarity">
    <text evidence="2 12">Belongs to the cation transport ATPase (P-type) (TC 3.A.3) family. Type IB subfamily.</text>
</comment>
<dbReference type="NCBIfam" id="TIGR01494">
    <property type="entry name" value="ATPase_P-type"/>
    <property type="match status" value="2"/>
</dbReference>
<feature type="transmembrane region" description="Helical" evidence="12">
    <location>
        <begin position="30"/>
        <end position="47"/>
    </location>
</feature>
<dbReference type="CDD" id="cd00371">
    <property type="entry name" value="HMA"/>
    <property type="match status" value="1"/>
</dbReference>
<dbReference type="InterPro" id="IPR023299">
    <property type="entry name" value="ATPase_P-typ_cyto_dom_N"/>
</dbReference>
<dbReference type="InterPro" id="IPR059000">
    <property type="entry name" value="ATPase_P-type_domA"/>
</dbReference>
<dbReference type="SFLD" id="SFLDG00002">
    <property type="entry name" value="C1.7:_P-type_atpase_like"/>
    <property type="match status" value="1"/>
</dbReference>
<dbReference type="InterPro" id="IPR008250">
    <property type="entry name" value="ATPase_P-typ_transduc_dom_A_sf"/>
</dbReference>
<keyword evidence="7" id="KW-1278">Translocase</keyword>
<evidence type="ECO:0000313" key="15">
    <source>
        <dbReference type="EMBL" id="RRC95958.1"/>
    </source>
</evidence>
<dbReference type="PRINTS" id="PR00119">
    <property type="entry name" value="CATATPASE"/>
</dbReference>
<keyword evidence="4 12" id="KW-0479">Metal-binding</keyword>
<evidence type="ECO:0000256" key="5">
    <source>
        <dbReference type="ARBA" id="ARBA00022741"/>
    </source>
</evidence>
<keyword evidence="6 12" id="KW-0067">ATP-binding</keyword>
<dbReference type="InterPro" id="IPR018303">
    <property type="entry name" value="ATPase_P-typ_P_site"/>
</dbReference>
<dbReference type="PROSITE" id="PS01047">
    <property type="entry name" value="HMA_1"/>
    <property type="match status" value="1"/>
</dbReference>
<sequence length="806" mass="83524">MYRLRLLVSLPLSVVVMVLSMFPPLQFPGWQWLVAALSLPVVTWGAWPFHRAALRTARHGSTTMDTLVSLGVAASTLWSLWALFFGGAGLIGMTMQMSFLPSSTHGHADIYFEGACMIVVFLLIGRSIEARTRLAAGDALRSLLEMSAKEAVLLTNDEAGSRVERKVPTTQLQVGDVVLVRPGEKVPTDGVVIEGASAVDSSLMTGESVPVDVTVGDEVIGGVINTWGSLTLRATAVGEDTALAHIGQMLAAAQADKAQVQRLADRVSGVFVPAVLVLSALTFIGWMVAGGSTQAAMTAAVAVLVVACPCALGLATPTALLVGSSRAAQLGIVVRSAPVLESTRRVDTMIFDKTGTLTDGRMGVVDAHFDGASEPSLWAKAASVEVLSEHPVGTAIVAAAGQKNIPPVPVEAFTAFAGNGVSAMLGSERLVVGKPSWLIDMGVELSPETSAFQANYEAAGATVVMMVSVPADADVPAATSEQTSPDASSAPHMASATTPSGAPSPLALPSEDSALVLPQIELKVEGMTCASCVRRVEKKLAKLDGVSASVNLATESALVTLDREWDPQAIVDVVDAAGFHATFMGLRDPRPSAPAVAASSNSDAAPAWDPHSLSAAGARVCAAFAVKDAIKPDARQAIAQVRDLGITPVLLTGDNERAARAVASELGIDRVYAQVTPADKHNLVRDLHNAGATVAMVGDGVNDAAALAQADLGMAMGSGTDVAQNVADIVLTTSRVSAAPLAVRISKKTLRIIQENLFWAFGYNVAMLPLAVMGLLNPMIAAAAMSASSVCVVVNSLRLRRIQPDA</sequence>
<dbReference type="EMBL" id="RQZF01000002">
    <property type="protein sequence ID" value="RRC95958.1"/>
    <property type="molecule type" value="Genomic_DNA"/>
</dbReference>
<feature type="transmembrane region" description="Helical" evidence="12">
    <location>
        <begin position="295"/>
        <end position="322"/>
    </location>
</feature>
<feature type="transmembrane region" description="Helical" evidence="12">
    <location>
        <begin position="756"/>
        <end position="773"/>
    </location>
</feature>
<evidence type="ECO:0000256" key="6">
    <source>
        <dbReference type="ARBA" id="ARBA00022840"/>
    </source>
</evidence>
<dbReference type="FunFam" id="3.30.70.100:FF:000005">
    <property type="entry name" value="Copper-exporting P-type ATPase A"/>
    <property type="match status" value="1"/>
</dbReference>
<dbReference type="SUPFAM" id="SSF56784">
    <property type="entry name" value="HAD-like"/>
    <property type="match status" value="1"/>
</dbReference>
<dbReference type="InterPro" id="IPR023214">
    <property type="entry name" value="HAD_sf"/>
</dbReference>
<dbReference type="SUPFAM" id="SSF81665">
    <property type="entry name" value="Calcium ATPase, transmembrane domain M"/>
    <property type="match status" value="1"/>
</dbReference>
<dbReference type="PANTHER" id="PTHR43520">
    <property type="entry name" value="ATP7, ISOFORM B"/>
    <property type="match status" value="1"/>
</dbReference>
<evidence type="ECO:0000256" key="7">
    <source>
        <dbReference type="ARBA" id="ARBA00022967"/>
    </source>
</evidence>
<keyword evidence="5 12" id="KW-0547">Nucleotide-binding</keyword>
<dbReference type="Pfam" id="PF00122">
    <property type="entry name" value="E1-E2_ATPase"/>
    <property type="match status" value="1"/>
</dbReference>
<proteinExistence type="inferred from homology"/>
<dbReference type="Gene3D" id="3.30.70.100">
    <property type="match status" value="1"/>
</dbReference>
<dbReference type="PRINTS" id="PR00943">
    <property type="entry name" value="CUATPASE"/>
</dbReference>
<dbReference type="InterPro" id="IPR006121">
    <property type="entry name" value="HMA_dom"/>
</dbReference>
<dbReference type="Pfam" id="PF00403">
    <property type="entry name" value="HMA"/>
    <property type="match status" value="1"/>
</dbReference>
<dbReference type="SUPFAM" id="SSF55008">
    <property type="entry name" value="HMA, heavy metal-associated domain"/>
    <property type="match status" value="1"/>
</dbReference>
<dbReference type="AlphaFoldDB" id="A0A3P1SFM4"/>
<keyword evidence="9 12" id="KW-0472">Membrane</keyword>
<feature type="compositionally biased region" description="Low complexity" evidence="13">
    <location>
        <begin position="499"/>
        <end position="509"/>
    </location>
</feature>
<evidence type="ECO:0000313" key="16">
    <source>
        <dbReference type="Proteomes" id="UP000280444"/>
    </source>
</evidence>
<feature type="transmembrane region" description="Helical" evidence="12">
    <location>
        <begin position="110"/>
        <end position="128"/>
    </location>
</feature>
<dbReference type="PROSITE" id="PS50846">
    <property type="entry name" value="HMA_2"/>
    <property type="match status" value="1"/>
</dbReference>
<dbReference type="NCBIfam" id="TIGR01525">
    <property type="entry name" value="ATPase-IB_hvy"/>
    <property type="match status" value="1"/>
</dbReference>
<dbReference type="InterPro" id="IPR023298">
    <property type="entry name" value="ATPase_P-typ_TM_dom_sf"/>
</dbReference>
<dbReference type="PROSITE" id="PS00154">
    <property type="entry name" value="ATPASE_E1_E2"/>
    <property type="match status" value="1"/>
</dbReference>
<dbReference type="Gene3D" id="3.40.1110.10">
    <property type="entry name" value="Calcium-transporting ATPase, cytoplasmic domain N"/>
    <property type="match status" value="1"/>
</dbReference>
<evidence type="ECO:0000256" key="11">
    <source>
        <dbReference type="ARBA" id="ARBA00074171"/>
    </source>
</evidence>
<evidence type="ECO:0000256" key="2">
    <source>
        <dbReference type="ARBA" id="ARBA00006024"/>
    </source>
</evidence>
<dbReference type="SFLD" id="SFLDF00027">
    <property type="entry name" value="p-type_atpase"/>
    <property type="match status" value="1"/>
</dbReference>
<dbReference type="GO" id="GO:0043682">
    <property type="term" value="F:P-type divalent copper transporter activity"/>
    <property type="evidence" value="ECO:0007669"/>
    <property type="project" value="TreeGrafter"/>
</dbReference>
<feature type="transmembrane region" description="Helical" evidence="12">
    <location>
        <begin position="779"/>
        <end position="797"/>
    </location>
</feature>
<dbReference type="InterPro" id="IPR001757">
    <property type="entry name" value="P_typ_ATPase"/>
</dbReference>
<dbReference type="InterPro" id="IPR036412">
    <property type="entry name" value="HAD-like_sf"/>
</dbReference>
<dbReference type="InterPro" id="IPR017969">
    <property type="entry name" value="Heavy-metal-associated_CS"/>
</dbReference>
<organism evidence="15 16">
    <name type="scientific">Schaalia canis</name>
    <dbReference type="NCBI Taxonomy" id="100469"/>
    <lineage>
        <taxon>Bacteria</taxon>
        <taxon>Bacillati</taxon>
        <taxon>Actinomycetota</taxon>
        <taxon>Actinomycetes</taxon>
        <taxon>Actinomycetales</taxon>
        <taxon>Actinomycetaceae</taxon>
        <taxon>Schaalia</taxon>
    </lineage>
</organism>
<dbReference type="SFLD" id="SFLDS00003">
    <property type="entry name" value="Haloacid_Dehalogenase"/>
    <property type="match status" value="1"/>
</dbReference>
<evidence type="ECO:0000256" key="9">
    <source>
        <dbReference type="ARBA" id="ARBA00023136"/>
    </source>
</evidence>
<dbReference type="OrthoDB" id="7059309at2"/>
<evidence type="ECO:0000256" key="13">
    <source>
        <dbReference type="SAM" id="MobiDB-lite"/>
    </source>
</evidence>
<keyword evidence="8 12" id="KW-1133">Transmembrane helix</keyword>
<dbReference type="RefSeq" id="WP_124868711.1">
    <property type="nucleotide sequence ID" value="NZ_RQZF01000002.1"/>
</dbReference>
<evidence type="ECO:0000256" key="10">
    <source>
        <dbReference type="ARBA" id="ARBA00049360"/>
    </source>
</evidence>
<dbReference type="GO" id="GO:0005524">
    <property type="term" value="F:ATP binding"/>
    <property type="evidence" value="ECO:0007669"/>
    <property type="project" value="UniProtKB-UniRule"/>
</dbReference>
<evidence type="ECO:0000256" key="4">
    <source>
        <dbReference type="ARBA" id="ARBA00022723"/>
    </source>
</evidence>
<keyword evidence="3 12" id="KW-0812">Transmembrane</keyword>
<dbReference type="Gene3D" id="2.70.150.10">
    <property type="entry name" value="Calcium-transporting ATPase, cytoplasmic transduction domain A"/>
    <property type="match status" value="1"/>
</dbReference>
<evidence type="ECO:0000256" key="12">
    <source>
        <dbReference type="RuleBase" id="RU362081"/>
    </source>
</evidence>
<dbReference type="SUPFAM" id="SSF81660">
    <property type="entry name" value="Metal cation-transporting ATPase, ATP-binding domain N"/>
    <property type="match status" value="1"/>
</dbReference>
<dbReference type="GO" id="GO:0055070">
    <property type="term" value="P:copper ion homeostasis"/>
    <property type="evidence" value="ECO:0007669"/>
    <property type="project" value="TreeGrafter"/>
</dbReference>
<protein>
    <recommendedName>
        <fullName evidence="11">Cation-transporting P-type ATPase B</fullName>
    </recommendedName>
</protein>
<evidence type="ECO:0000256" key="3">
    <source>
        <dbReference type="ARBA" id="ARBA00022692"/>
    </source>
</evidence>
<dbReference type="PANTHER" id="PTHR43520:SF8">
    <property type="entry name" value="P-TYPE CU(+) TRANSPORTER"/>
    <property type="match status" value="1"/>
</dbReference>
<dbReference type="SUPFAM" id="SSF81653">
    <property type="entry name" value="Calcium ATPase, transduction domain A"/>
    <property type="match status" value="1"/>
</dbReference>
<dbReference type="InterPro" id="IPR027256">
    <property type="entry name" value="P-typ_ATPase_IB"/>
</dbReference>
<feature type="transmembrane region" description="Helical" evidence="12">
    <location>
        <begin position="267"/>
        <end position="289"/>
    </location>
</feature>
<name>A0A3P1SFM4_9ACTO</name>
<keyword evidence="16" id="KW-1185">Reference proteome</keyword>
<dbReference type="GO" id="GO:0005886">
    <property type="term" value="C:plasma membrane"/>
    <property type="evidence" value="ECO:0007669"/>
    <property type="project" value="UniProtKB-SubCell"/>
</dbReference>
<comment type="caution">
    <text evidence="15">The sequence shown here is derived from an EMBL/GenBank/DDBJ whole genome shotgun (WGS) entry which is preliminary data.</text>
</comment>
<dbReference type="GO" id="GO:0016887">
    <property type="term" value="F:ATP hydrolysis activity"/>
    <property type="evidence" value="ECO:0007669"/>
    <property type="project" value="InterPro"/>
</dbReference>
<evidence type="ECO:0000259" key="14">
    <source>
        <dbReference type="PROSITE" id="PS50846"/>
    </source>
</evidence>
<dbReference type="Proteomes" id="UP000280444">
    <property type="component" value="Unassembled WGS sequence"/>
</dbReference>
<reference evidence="15 16" key="1">
    <citation type="submission" date="2018-11" db="EMBL/GenBank/DDBJ databases">
        <title>Genomes From Bacteria Associated with the Canine Oral Cavity: a Test Case for Automated Genome-Based Taxonomic Assignment.</title>
        <authorList>
            <person name="Coil D.A."/>
            <person name="Jospin G."/>
            <person name="Darling A.E."/>
            <person name="Wallis C."/>
            <person name="Davis I.J."/>
            <person name="Harris S."/>
            <person name="Eisen J.A."/>
            <person name="Holcombe L.J."/>
            <person name="O'Flynn C."/>
        </authorList>
    </citation>
    <scope>NUCLEOTIDE SEQUENCE [LARGE SCALE GENOMIC DNA]</scope>
    <source>
        <strain evidence="15 16">OH770</strain>
    </source>
</reference>
<accession>A0A3P1SFM4</accession>
<gene>
    <name evidence="15" type="ORF">EII11_03685</name>
</gene>
<evidence type="ECO:0000256" key="1">
    <source>
        <dbReference type="ARBA" id="ARBA00004651"/>
    </source>
</evidence>
<comment type="subcellular location">
    <subcellularLocation>
        <location evidence="1">Cell membrane</location>
        <topology evidence="1">Multi-pass membrane protein</topology>
    </subcellularLocation>
</comment>
<dbReference type="PROSITE" id="PS01229">
    <property type="entry name" value="COF_2"/>
    <property type="match status" value="1"/>
</dbReference>
<dbReference type="Gene3D" id="3.40.50.1000">
    <property type="entry name" value="HAD superfamily/HAD-like"/>
    <property type="match status" value="2"/>
</dbReference>
<dbReference type="InterPro" id="IPR044492">
    <property type="entry name" value="P_typ_ATPase_HD_dom"/>
</dbReference>
<dbReference type="FunFam" id="2.70.150.10:FF:000002">
    <property type="entry name" value="Copper-transporting ATPase 1, putative"/>
    <property type="match status" value="1"/>
</dbReference>
<dbReference type="GO" id="GO:0005507">
    <property type="term" value="F:copper ion binding"/>
    <property type="evidence" value="ECO:0007669"/>
    <property type="project" value="TreeGrafter"/>
</dbReference>
<feature type="transmembrane region" description="Helical" evidence="12">
    <location>
        <begin position="67"/>
        <end position="90"/>
    </location>
</feature>
<comment type="catalytic activity">
    <reaction evidence="10">
        <text>ATP + H2O = ADP + phosphate + H(+)</text>
        <dbReference type="Rhea" id="RHEA:13065"/>
        <dbReference type="ChEBI" id="CHEBI:15377"/>
        <dbReference type="ChEBI" id="CHEBI:15378"/>
        <dbReference type="ChEBI" id="CHEBI:30616"/>
        <dbReference type="ChEBI" id="CHEBI:43474"/>
        <dbReference type="ChEBI" id="CHEBI:456216"/>
    </reaction>
</comment>
<feature type="domain" description="HMA" evidence="14">
    <location>
        <begin position="518"/>
        <end position="582"/>
    </location>
</feature>
<keyword evidence="12" id="KW-1003">Cell membrane</keyword>